<dbReference type="EMBL" id="BK002476">
    <property type="protein sequence ID" value="DAA03982.1"/>
    <property type="molecule type" value="Genomic_DNA"/>
</dbReference>
<organism evidence="1">
    <name type="scientific">Drosophila melanogaster</name>
    <name type="common">Fruit fly</name>
    <dbReference type="NCBI Taxonomy" id="7227"/>
    <lineage>
        <taxon>Eukaryota</taxon>
        <taxon>Metazoa</taxon>
        <taxon>Ecdysozoa</taxon>
        <taxon>Arthropoda</taxon>
        <taxon>Hexapoda</taxon>
        <taxon>Insecta</taxon>
        <taxon>Pterygota</taxon>
        <taxon>Neoptera</taxon>
        <taxon>Endopterygota</taxon>
        <taxon>Diptera</taxon>
        <taxon>Brachycera</taxon>
        <taxon>Muscomorpha</taxon>
        <taxon>Ephydroidea</taxon>
        <taxon>Drosophilidae</taxon>
        <taxon>Drosophila</taxon>
        <taxon>Sophophora</taxon>
    </lineage>
</organism>
<name>Q6IK90_DROME</name>
<evidence type="ECO:0000313" key="1">
    <source>
        <dbReference type="EMBL" id="DAA03982.1"/>
    </source>
</evidence>
<protein>
    <submittedName>
        <fullName evidence="1">HDC13135</fullName>
    </submittedName>
</protein>
<accession>Q6IK90</accession>
<reference evidence="1" key="1">
    <citation type="journal article" date="2003" name="Genome Biol.">
        <title>An integrated gene annotation and transcriptional profiling approach towards the full gene content of the Drosophila genome.</title>
        <authorList>
            <person name="Hild M."/>
            <person name="Beckmann B."/>
            <person name="Haas S.A."/>
            <person name="Koch B."/>
            <person name="Solovyev V."/>
            <person name="Busold C."/>
            <person name="Fellenberg K."/>
            <person name="Boutros M."/>
            <person name="Vingron M."/>
            <person name="Sauer F."/>
            <person name="Hoheisel J.D."/>
            <person name="Paro R."/>
        </authorList>
    </citation>
    <scope>NUCLEOTIDE SEQUENCE</scope>
</reference>
<sequence>MSFHKSSVIESIHMLSECFYIHTQLDLAVLNDLTRPTYWSPAHPYPATLPMPFFRRPYSLCIAILSKLSFGIVNTNTFSHFYPLGKFTYFPSPSPPCLDTHTMLLMSRHLDFPAL</sequence>
<proteinExistence type="predicted"/>
<dbReference type="AlphaFoldDB" id="Q6IK90"/>
<gene>
    <name evidence="1" type="ORF">HDC13135</name>
</gene>